<gene>
    <name evidence="1" type="ORF">BU25DRAFT_110518</name>
</gene>
<protein>
    <submittedName>
        <fullName evidence="1">Uncharacterized protein</fullName>
    </submittedName>
</protein>
<evidence type="ECO:0000313" key="2">
    <source>
        <dbReference type="Proteomes" id="UP000799754"/>
    </source>
</evidence>
<accession>A0ACB6RUL9</accession>
<organism evidence="1 2">
    <name type="scientific">Macroventuria anomochaeta</name>
    <dbReference type="NCBI Taxonomy" id="301207"/>
    <lineage>
        <taxon>Eukaryota</taxon>
        <taxon>Fungi</taxon>
        <taxon>Dikarya</taxon>
        <taxon>Ascomycota</taxon>
        <taxon>Pezizomycotina</taxon>
        <taxon>Dothideomycetes</taxon>
        <taxon>Pleosporomycetidae</taxon>
        <taxon>Pleosporales</taxon>
        <taxon>Pleosporineae</taxon>
        <taxon>Didymellaceae</taxon>
        <taxon>Macroventuria</taxon>
    </lineage>
</organism>
<proteinExistence type="predicted"/>
<dbReference type="Proteomes" id="UP000799754">
    <property type="component" value="Unassembled WGS sequence"/>
</dbReference>
<evidence type="ECO:0000313" key="1">
    <source>
        <dbReference type="EMBL" id="KAF2625746.1"/>
    </source>
</evidence>
<sequence>MSLQKPGAALKTLFRRPLLVASYLTWVILQAYTVPSVGRRRVEVVATKISRTLYLITFHIEVSKKHASQVKHLAKISKPCNSRALRGHVGACGRCAV</sequence>
<comment type="caution">
    <text evidence="1">The sequence shown here is derived from an EMBL/GenBank/DDBJ whole genome shotgun (WGS) entry which is preliminary data.</text>
</comment>
<keyword evidence="2" id="KW-1185">Reference proteome</keyword>
<dbReference type="EMBL" id="MU006724">
    <property type="protein sequence ID" value="KAF2625746.1"/>
    <property type="molecule type" value="Genomic_DNA"/>
</dbReference>
<name>A0ACB6RUL9_9PLEO</name>
<reference evidence="1" key="1">
    <citation type="journal article" date="2020" name="Stud. Mycol.">
        <title>101 Dothideomycetes genomes: a test case for predicting lifestyles and emergence of pathogens.</title>
        <authorList>
            <person name="Haridas S."/>
            <person name="Albert R."/>
            <person name="Binder M."/>
            <person name="Bloem J."/>
            <person name="Labutti K."/>
            <person name="Salamov A."/>
            <person name="Andreopoulos B."/>
            <person name="Baker S."/>
            <person name="Barry K."/>
            <person name="Bills G."/>
            <person name="Bluhm B."/>
            <person name="Cannon C."/>
            <person name="Castanera R."/>
            <person name="Culley D."/>
            <person name="Daum C."/>
            <person name="Ezra D."/>
            <person name="Gonzalez J."/>
            <person name="Henrissat B."/>
            <person name="Kuo A."/>
            <person name="Liang C."/>
            <person name="Lipzen A."/>
            <person name="Lutzoni F."/>
            <person name="Magnuson J."/>
            <person name="Mondo S."/>
            <person name="Nolan M."/>
            <person name="Ohm R."/>
            <person name="Pangilinan J."/>
            <person name="Park H.-J."/>
            <person name="Ramirez L."/>
            <person name="Alfaro M."/>
            <person name="Sun H."/>
            <person name="Tritt A."/>
            <person name="Yoshinaga Y."/>
            <person name="Zwiers L.-H."/>
            <person name="Turgeon B."/>
            <person name="Goodwin S."/>
            <person name="Spatafora J."/>
            <person name="Crous P."/>
            <person name="Grigoriev I."/>
        </authorList>
    </citation>
    <scope>NUCLEOTIDE SEQUENCE</scope>
    <source>
        <strain evidence="1">CBS 525.71</strain>
    </source>
</reference>